<evidence type="ECO:0000313" key="13">
    <source>
        <dbReference type="EMBL" id="OAT50548.1"/>
    </source>
</evidence>
<dbReference type="InterPro" id="IPR036942">
    <property type="entry name" value="Beta-barrel_TonB_sf"/>
</dbReference>
<keyword evidence="3" id="KW-1134">Transmembrane beta strand</keyword>
<dbReference type="RefSeq" id="WP_064718387.1">
    <property type="nucleotide sequence ID" value="NZ_LXEV01000006.1"/>
</dbReference>
<dbReference type="SUPFAM" id="SSF56935">
    <property type="entry name" value="Porins"/>
    <property type="match status" value="1"/>
</dbReference>
<feature type="domain" description="TonB-dependent receptor-like beta-barrel" evidence="11">
    <location>
        <begin position="732"/>
        <end position="990"/>
    </location>
</feature>
<evidence type="ECO:0000256" key="6">
    <source>
        <dbReference type="ARBA" id="ARBA00023077"/>
    </source>
</evidence>
<feature type="chain" id="PRO_5042476498" evidence="10">
    <location>
        <begin position="30"/>
        <end position="1019"/>
    </location>
</feature>
<dbReference type="PROSITE" id="PS01156">
    <property type="entry name" value="TONB_DEPENDENT_REC_2"/>
    <property type="match status" value="1"/>
</dbReference>
<dbReference type="InterPro" id="IPR010917">
    <property type="entry name" value="TonB_rcpt_CS"/>
</dbReference>
<dbReference type="InterPro" id="IPR012910">
    <property type="entry name" value="Plug_dom"/>
</dbReference>
<keyword evidence="8" id="KW-0998">Cell outer membrane</keyword>
<evidence type="ECO:0000313" key="14">
    <source>
        <dbReference type="Proteomes" id="UP000078250"/>
    </source>
</evidence>
<feature type="signal peptide" evidence="10">
    <location>
        <begin position="1"/>
        <end position="29"/>
    </location>
</feature>
<evidence type="ECO:0000256" key="10">
    <source>
        <dbReference type="SAM" id="SignalP"/>
    </source>
</evidence>
<keyword evidence="2" id="KW-0813">Transport</keyword>
<dbReference type="PANTHER" id="PTHR30442">
    <property type="entry name" value="IRON III DICITRATE TRANSPORT PROTEIN FECA"/>
    <property type="match status" value="1"/>
</dbReference>
<name>A0AAJ3HVN7_PROHU</name>
<evidence type="ECO:0000259" key="12">
    <source>
        <dbReference type="Pfam" id="PF07715"/>
    </source>
</evidence>
<dbReference type="Gene3D" id="2.40.170.20">
    <property type="entry name" value="TonB-dependent receptor, beta-barrel domain"/>
    <property type="match status" value="2"/>
</dbReference>
<keyword evidence="4" id="KW-0812">Transmembrane</keyword>
<feature type="domain" description="TonB-dependent receptor plug" evidence="12">
    <location>
        <begin position="70"/>
        <end position="160"/>
    </location>
</feature>
<reference evidence="13 14" key="1">
    <citation type="submission" date="2016-04" db="EMBL/GenBank/DDBJ databases">
        <title>ATOL: Assembling a taxonomically balanced genome-scale reconstruction of the evolutionary history of the Enterobacteriaceae.</title>
        <authorList>
            <person name="Plunkett G.III."/>
            <person name="Neeno-Eckwall E.C."/>
            <person name="Glasner J.D."/>
            <person name="Perna N.T."/>
        </authorList>
    </citation>
    <scope>NUCLEOTIDE SEQUENCE [LARGE SCALE GENOMIC DNA]</scope>
    <source>
        <strain evidence="13 14">ATCC 700826</strain>
    </source>
</reference>
<dbReference type="GO" id="GO:0033214">
    <property type="term" value="P:siderophore-iron import into cell"/>
    <property type="evidence" value="ECO:0007669"/>
    <property type="project" value="TreeGrafter"/>
</dbReference>
<evidence type="ECO:0000256" key="2">
    <source>
        <dbReference type="ARBA" id="ARBA00022448"/>
    </source>
</evidence>
<evidence type="ECO:0000256" key="5">
    <source>
        <dbReference type="ARBA" id="ARBA00022729"/>
    </source>
</evidence>
<keyword evidence="5 10" id="KW-0732">Signal</keyword>
<accession>A0AAJ3HVN7</accession>
<comment type="caution">
    <text evidence="13">The sequence shown here is derived from an EMBL/GenBank/DDBJ whole genome shotgun (WGS) entry which is preliminary data.</text>
</comment>
<comment type="similarity">
    <text evidence="9">Belongs to the TonB-dependent receptor family.</text>
</comment>
<dbReference type="EMBL" id="LXEV01000006">
    <property type="protein sequence ID" value="OAT50548.1"/>
    <property type="molecule type" value="Genomic_DNA"/>
</dbReference>
<dbReference type="Proteomes" id="UP000078250">
    <property type="component" value="Unassembled WGS sequence"/>
</dbReference>
<evidence type="ECO:0000256" key="8">
    <source>
        <dbReference type="ARBA" id="ARBA00023237"/>
    </source>
</evidence>
<evidence type="ECO:0000256" key="4">
    <source>
        <dbReference type="ARBA" id="ARBA00022692"/>
    </source>
</evidence>
<comment type="subcellular location">
    <subcellularLocation>
        <location evidence="1">Cell outer membrane</location>
        <topology evidence="1">Multi-pass membrane protein</topology>
    </subcellularLocation>
</comment>
<evidence type="ECO:0000256" key="3">
    <source>
        <dbReference type="ARBA" id="ARBA00022452"/>
    </source>
</evidence>
<keyword evidence="7 9" id="KW-0472">Membrane</keyword>
<protein>
    <submittedName>
        <fullName evidence="13">TonB-dependent hemin receptor</fullName>
    </submittedName>
</protein>
<keyword evidence="6 9" id="KW-0798">TonB box</keyword>
<dbReference type="GO" id="GO:0009279">
    <property type="term" value="C:cell outer membrane"/>
    <property type="evidence" value="ECO:0007669"/>
    <property type="project" value="UniProtKB-SubCell"/>
</dbReference>
<gene>
    <name evidence="13" type="ORF">M997_0330</name>
</gene>
<dbReference type="Pfam" id="PF07715">
    <property type="entry name" value="Plug"/>
    <property type="match status" value="1"/>
</dbReference>
<dbReference type="Gene3D" id="2.170.130.10">
    <property type="entry name" value="TonB-dependent receptor, plug domain"/>
    <property type="match status" value="1"/>
</dbReference>
<evidence type="ECO:0000259" key="11">
    <source>
        <dbReference type="Pfam" id="PF00593"/>
    </source>
</evidence>
<evidence type="ECO:0000256" key="9">
    <source>
        <dbReference type="RuleBase" id="RU003357"/>
    </source>
</evidence>
<proteinExistence type="inferred from homology"/>
<dbReference type="InterPro" id="IPR039426">
    <property type="entry name" value="TonB-dep_rcpt-like"/>
</dbReference>
<dbReference type="AlphaFoldDB" id="A0AAJ3HVN7"/>
<keyword evidence="14" id="KW-1185">Reference proteome</keyword>
<dbReference type="PANTHER" id="PTHR30442:SF0">
    <property type="entry name" value="FE(3+) DICITRATE TRANSPORT PROTEIN FECA"/>
    <property type="match status" value="1"/>
</dbReference>
<dbReference type="Pfam" id="PF00593">
    <property type="entry name" value="TonB_dep_Rec_b-barrel"/>
    <property type="match status" value="1"/>
</dbReference>
<dbReference type="InterPro" id="IPR037066">
    <property type="entry name" value="Plug_dom_sf"/>
</dbReference>
<evidence type="ECO:0000256" key="7">
    <source>
        <dbReference type="ARBA" id="ARBA00023136"/>
    </source>
</evidence>
<evidence type="ECO:0000256" key="1">
    <source>
        <dbReference type="ARBA" id="ARBA00004571"/>
    </source>
</evidence>
<dbReference type="InterPro" id="IPR000531">
    <property type="entry name" value="Beta-barrel_TonB"/>
</dbReference>
<keyword evidence="13" id="KW-0675">Receptor</keyword>
<organism evidence="13 14">
    <name type="scientific">Proteus hauseri ATCC 700826</name>
    <dbReference type="NCBI Taxonomy" id="1354271"/>
    <lineage>
        <taxon>Bacteria</taxon>
        <taxon>Pseudomonadati</taxon>
        <taxon>Pseudomonadota</taxon>
        <taxon>Gammaproteobacteria</taxon>
        <taxon>Enterobacterales</taxon>
        <taxon>Morganellaceae</taxon>
        <taxon>Proteus</taxon>
    </lineage>
</organism>
<sequence>MYPMLFRKRKLLSLVIAISLITPSFYLRAEDKKSDLGHIQISDNNEKSKSEEDKQGYAQVYEKDVSNVYLGKELLERYQGVSPADLLKSAIGIYSGEARNGGALDPNIRGIQGQGRIPVTVDGTEQAITVYRGYSGASNRNYIDSNLISSIYIEKGPSLTPDMKTGIGGGIAIKTLDIRDIVPIGDSFGINFKGDISNNATRYKEVYLDMLGDYRNHPYFYHYGSRVIDPALEITPQKNKALSFRDHSFRLGVGFEKENFNLLFAYALREKGNYLAGKRNTKAYLETDKMESIHSIDYKVRLTPYVPFIAHIYRPGNEVPNTSSRNRSFLVKGTLFPESAHRFSINYRYTDLLFGDIMPLRLEWARYEKNLVTQWPLATINQQAGILTYQYKPEDNKADLLLRLWGNLTSGHTNTRGGEPRVSRQIDYDEKYLSKWDTKVDVRFIDTASLYQENNRYGIDLSSIFKLSPQFSISFSSNYQFEKLDNDEIDVPAGFDFVTAGRGGQRHEVNLALFTDWKPLSWLAVNAGGKYNYYRLNDDFLNNKRRNRVTGYEKKTPVRGYIVSYKRVLNSEEYLYYRAINKIDVETLPEEFKNYRRHPELNEKIRNFQQSKFVYPEYEKLSEEIKNAVANDNQVRRVQVDFLRNDYIRDAQGNMQIESSNKIPMITEYIVWLYNKTGDLLKSKNILLNGYLDMQEKVSHPTTGELVYKYEMELIKPQEIYIEEENSFSPQPAYHHGAFSPLISATIYASDMLRFYGRYTEQLRLPSLFEDTSGFSGSKASYYGFKLKPERAKSTELGVVLDLSDWLNVEHHADIKLNYFKTNIENVFDRDSFWQMRQLEKQILEGLELQARFDNGFIFMDAALVYNHKNKVCDKNAYSSFDPSGLLDIKTCMTGGYPGGFLRTSIQPKYAANLHIGTRWFNNTLEIGSRFLYSSEVENKDEKWLKEKLPHIFYGNNNNPMRWASVFTVDAYLKYQHTPNLSFEIVGSNLLNEYYIDPLTRSGMPAPGRTIKLGVTAQF</sequence>